<keyword evidence="2 3" id="KW-0143">Chaperone</keyword>
<sequence length="274" mass="28884">MQAAPVHQRTRGLAEVALDGGGKRGARLTRLYQRGSAKAFLPRIHSDRPEVVFLNTAGGLTGGDDMRFDLRLGPGVTAVATTQTAERAYASLGDPARMAVQLRVGAGGMLHWLPQETILFDRSTLARRTVADLEGDAGLVLCETIVLGRAAMGERLTDVSCEDWREVRRDGRPVLLEPFRLCGAALAVRDGPAMLGDAVSVSSLALCAPGAADRLGAVREVLDGLPGPVRAAAAGWDDKLVVRALSREAQALRKAVAAVLGVLTGAALPRVWAI</sequence>
<keyword evidence="3" id="KW-0996">Nickel insertion</keyword>
<evidence type="ECO:0000256" key="1">
    <source>
        <dbReference type="ARBA" id="ARBA00007177"/>
    </source>
</evidence>
<organism evidence="4 5">
    <name type="scientific">Meridianimarinicoccus roseus</name>
    <dbReference type="NCBI Taxonomy" id="2072018"/>
    <lineage>
        <taxon>Bacteria</taxon>
        <taxon>Pseudomonadati</taxon>
        <taxon>Pseudomonadota</taxon>
        <taxon>Alphaproteobacteria</taxon>
        <taxon>Rhodobacterales</taxon>
        <taxon>Paracoccaceae</taxon>
        <taxon>Meridianimarinicoccus</taxon>
    </lineage>
</organism>
<dbReference type="AlphaFoldDB" id="A0A2V2LLQ9"/>
<dbReference type="GO" id="GO:0005737">
    <property type="term" value="C:cytoplasm"/>
    <property type="evidence" value="ECO:0007669"/>
    <property type="project" value="UniProtKB-SubCell"/>
</dbReference>
<dbReference type="Pfam" id="PF01774">
    <property type="entry name" value="UreD"/>
    <property type="match status" value="1"/>
</dbReference>
<evidence type="ECO:0000256" key="3">
    <source>
        <dbReference type="HAMAP-Rule" id="MF_01384"/>
    </source>
</evidence>
<accession>A0A2V2LLQ9</accession>
<proteinExistence type="inferred from homology"/>
<reference evidence="4 5" key="1">
    <citation type="submission" date="2018-05" db="EMBL/GenBank/DDBJ databases">
        <title>Rhodobacteraceae gen. nov., sp. nov. isolated from sea water.</title>
        <authorList>
            <person name="Ren Y."/>
        </authorList>
    </citation>
    <scope>NUCLEOTIDE SEQUENCE [LARGE SCALE GENOMIC DNA]</scope>
    <source>
        <strain evidence="4 5">TG-679</strain>
    </source>
</reference>
<dbReference type="PANTHER" id="PTHR33643">
    <property type="entry name" value="UREASE ACCESSORY PROTEIN D"/>
    <property type="match status" value="1"/>
</dbReference>
<dbReference type="Proteomes" id="UP000245680">
    <property type="component" value="Unassembled WGS sequence"/>
</dbReference>
<comment type="subunit">
    <text evidence="3">UreD, UreF and UreG form a complex that acts as a GTP-hydrolysis-dependent molecular chaperone, activating the urease apoprotein by helping to assemble the nickel containing metallocenter of UreC. The UreE protein probably delivers the nickel.</text>
</comment>
<dbReference type="GO" id="GO:0016151">
    <property type="term" value="F:nickel cation binding"/>
    <property type="evidence" value="ECO:0007669"/>
    <property type="project" value="UniProtKB-UniRule"/>
</dbReference>
<comment type="similarity">
    <text evidence="1 3">Belongs to the UreD family.</text>
</comment>
<dbReference type="HAMAP" id="MF_01384">
    <property type="entry name" value="UreD"/>
    <property type="match status" value="1"/>
</dbReference>
<dbReference type="PANTHER" id="PTHR33643:SF1">
    <property type="entry name" value="UREASE ACCESSORY PROTEIN D"/>
    <property type="match status" value="1"/>
</dbReference>
<evidence type="ECO:0000313" key="5">
    <source>
        <dbReference type="Proteomes" id="UP000245680"/>
    </source>
</evidence>
<protein>
    <recommendedName>
        <fullName evidence="3">Urease accessory protein UreD</fullName>
    </recommendedName>
</protein>
<dbReference type="InterPro" id="IPR002669">
    <property type="entry name" value="UreD"/>
</dbReference>
<dbReference type="OrthoDB" id="9798842at2"/>
<keyword evidence="5" id="KW-1185">Reference proteome</keyword>
<gene>
    <name evidence="3" type="primary">ureD</name>
    <name evidence="4" type="ORF">DKT77_03170</name>
</gene>
<evidence type="ECO:0000313" key="4">
    <source>
        <dbReference type="EMBL" id="PWR04146.1"/>
    </source>
</evidence>
<name>A0A2V2LLQ9_9RHOB</name>
<comment type="caution">
    <text evidence="4">The sequence shown here is derived from an EMBL/GenBank/DDBJ whole genome shotgun (WGS) entry which is preliminary data.</text>
</comment>
<keyword evidence="3" id="KW-0963">Cytoplasm</keyword>
<evidence type="ECO:0000256" key="2">
    <source>
        <dbReference type="ARBA" id="ARBA00023186"/>
    </source>
</evidence>
<comment type="function">
    <text evidence="3">Required for maturation of urease via the functional incorporation of the urease nickel metallocenter.</text>
</comment>
<dbReference type="EMBL" id="QGKU01000012">
    <property type="protein sequence ID" value="PWR04146.1"/>
    <property type="molecule type" value="Genomic_DNA"/>
</dbReference>
<comment type="subcellular location">
    <subcellularLocation>
        <location evidence="3">Cytoplasm</location>
    </subcellularLocation>
</comment>